<protein>
    <submittedName>
        <fullName evidence="1">Uncharacterized protein</fullName>
    </submittedName>
</protein>
<proteinExistence type="predicted"/>
<dbReference type="RefSeq" id="WP_161663067.1">
    <property type="nucleotide sequence ID" value="NZ_JAAAPK010000007.1"/>
</dbReference>
<comment type="caution">
    <text evidence="1">The sequence shown here is derived from an EMBL/GenBank/DDBJ whole genome shotgun (WGS) entry which is preliminary data.</text>
</comment>
<name>A0A7X4YDR0_9BACT</name>
<evidence type="ECO:0000313" key="2">
    <source>
        <dbReference type="Proteomes" id="UP000537825"/>
    </source>
</evidence>
<evidence type="ECO:0000313" key="1">
    <source>
        <dbReference type="EMBL" id="NBC43331.1"/>
    </source>
</evidence>
<dbReference type="AlphaFoldDB" id="A0A7X4YDR0"/>
<dbReference type="Proteomes" id="UP000537825">
    <property type="component" value="Unassembled WGS sequence"/>
</dbReference>
<dbReference type="EMBL" id="JAAAPK010000007">
    <property type="protein sequence ID" value="NBC43331.1"/>
    <property type="molecule type" value="Genomic_DNA"/>
</dbReference>
<reference evidence="1 2" key="1">
    <citation type="submission" date="2020-01" db="EMBL/GenBank/DDBJ databases">
        <title>The draft genome sequence of Corallococcus exiguus DSM 14696.</title>
        <authorList>
            <person name="Zhang X."/>
            <person name="Zhu H."/>
        </authorList>
    </citation>
    <scope>NUCLEOTIDE SEQUENCE [LARGE SCALE GENOMIC DNA]</scope>
    <source>
        <strain evidence="1 2">DSM 14696</strain>
    </source>
</reference>
<gene>
    <name evidence="1" type="ORF">GTZ93_26365</name>
</gene>
<keyword evidence="2" id="KW-1185">Reference proteome</keyword>
<sequence>MKFESAWLTRTDGPVDVAAIEAYLGALPWAWRDPVNGKDFLLAGRVRSAREARDWRIAHPTEFPTAGVLVSVHPDGVSIDQRGHPESMARARDFLTWLLGTGKWRARTEFIPDMSLASTKDLYPGPLPAQADLGDDPLQSPVIEGALTRWTVGDHTLSVHSSGIVQFQLPHGGVVDARLAQAELDAWNRASDLALDDLDFDAPGATTSVALDRETPEGEQSAWFDKTRIPEPVFPLSLQVTKLLSAMESWAPGKPVPAGFVSITRKHS</sequence>
<accession>A0A7X4YDR0</accession>
<organism evidence="1 2">
    <name type="scientific">Corallococcus exiguus</name>
    <dbReference type="NCBI Taxonomy" id="83462"/>
    <lineage>
        <taxon>Bacteria</taxon>
        <taxon>Pseudomonadati</taxon>
        <taxon>Myxococcota</taxon>
        <taxon>Myxococcia</taxon>
        <taxon>Myxococcales</taxon>
        <taxon>Cystobacterineae</taxon>
        <taxon>Myxococcaceae</taxon>
        <taxon>Corallococcus</taxon>
    </lineage>
</organism>